<evidence type="ECO:0000313" key="3">
    <source>
        <dbReference type="Proteomes" id="UP000005307"/>
    </source>
</evidence>
<dbReference type="Proteomes" id="UP000005307">
    <property type="component" value="Chromosome"/>
</dbReference>
<gene>
    <name evidence="1" type="ORF">OAN307_c27000</name>
    <name evidence="2" type="ORF">OAN307_c44720</name>
</gene>
<evidence type="ECO:0000313" key="1">
    <source>
        <dbReference type="EMBL" id="AGI68279.1"/>
    </source>
</evidence>
<dbReference type="KEGG" id="oat:OAN307_c27000"/>
<sequence>MHCNINIDIKQMRQSSNSGLILSLDLNGEDPMTTLPTSIPTPSNVTPFLFVSPRPSGKFDIALGLTLKALEAEVAVDVCRNPNQLSRLKHASHSAWLAANTVLGECLRVPTYGNVAAGMIELFQDRAKFFSLHGPTTCNKVIAFISDELRGPRFQYRRKQFINAVVLMQVYMSQNEFEFSDIPDKIPATV</sequence>
<keyword evidence="3" id="KW-1185">Reference proteome</keyword>
<protein>
    <submittedName>
        <fullName evidence="1">Uncharacterized protein</fullName>
    </submittedName>
</protein>
<name>B5J3T3_9RHOB</name>
<dbReference type="AlphaFoldDB" id="B5J3T3"/>
<reference evidence="1 3" key="1">
    <citation type="journal article" date="2013" name="PLoS ONE">
        <title>Poles Apart: Arctic and Antarctic Octadecabacter strains Share High Genome Plasticity and a New Type of Xanthorhodopsin.</title>
        <authorList>
            <person name="Vollmers J."/>
            <person name="Voget S."/>
            <person name="Dietrich S."/>
            <person name="Gollnow K."/>
            <person name="Smits M."/>
            <person name="Meyer K."/>
            <person name="Brinkhoff T."/>
            <person name="Simon M."/>
            <person name="Daniel R."/>
        </authorList>
    </citation>
    <scope>NUCLEOTIDE SEQUENCE [LARGE SCALE GENOMIC DNA]</scope>
    <source>
        <strain evidence="1 3">307</strain>
    </source>
</reference>
<dbReference type="KEGG" id="oat:OAN307_c44720"/>
<organism evidence="1 3">
    <name type="scientific">Octadecabacter antarcticus 307</name>
    <dbReference type="NCBI Taxonomy" id="391626"/>
    <lineage>
        <taxon>Bacteria</taxon>
        <taxon>Pseudomonadati</taxon>
        <taxon>Pseudomonadota</taxon>
        <taxon>Alphaproteobacteria</taxon>
        <taxon>Rhodobacterales</taxon>
        <taxon>Roseobacteraceae</taxon>
        <taxon>Octadecabacter</taxon>
    </lineage>
</organism>
<evidence type="ECO:0000313" key="2">
    <source>
        <dbReference type="EMBL" id="AGI69831.1"/>
    </source>
</evidence>
<proteinExistence type="predicted"/>
<dbReference type="EMBL" id="CP003740">
    <property type="protein sequence ID" value="AGI69831.1"/>
    <property type="molecule type" value="Genomic_DNA"/>
</dbReference>
<dbReference type="EMBL" id="CP003740">
    <property type="protein sequence ID" value="AGI68279.1"/>
    <property type="molecule type" value="Genomic_DNA"/>
</dbReference>
<dbReference type="HOGENOM" id="CLU_1426684_0_0_5"/>
<accession>B5J3T3</accession>